<reference evidence="7 8" key="1">
    <citation type="submission" date="2019-12" db="EMBL/GenBank/DDBJ databases">
        <title>Snethiella sp. nov. sp. isolated from sea sand.</title>
        <authorList>
            <person name="Kim J."/>
            <person name="Jeong S.E."/>
            <person name="Jung H.S."/>
            <person name="Jeon C.O."/>
        </authorList>
    </citation>
    <scope>NUCLEOTIDE SEQUENCE [LARGE SCALE GENOMIC DNA]</scope>
    <source>
        <strain evidence="7 8">DP05</strain>
    </source>
</reference>
<dbReference type="SMART" id="SM00382">
    <property type="entry name" value="AAA"/>
    <property type="match status" value="1"/>
</dbReference>
<keyword evidence="8" id="KW-1185">Reference proteome</keyword>
<sequence>MKAGVLDISDLTVLTPERTVLEEISMTVEPGKIVSVLGPNGAGKSELVLAIAGQMAIAEGSVSIGGTSLADKRPEKIRALGVAAVPEGHQVLSKLTVHDNLQAAGSMHSRKELADAVEGAYAVFPEIRRLENQRAGMLSGGQQQMVALAQAMVCQPKILLVDEMSLGLAPIIIERLMNVLVKLRERGIGILLIEQFTHLALGISDYSYVLNRGRIVFSGYPKELNENPGILHEAYLTV</sequence>
<dbReference type="InterPro" id="IPR003593">
    <property type="entry name" value="AAA+_ATPase"/>
</dbReference>
<dbReference type="AlphaFoldDB" id="A0A6L8WAY7"/>
<evidence type="ECO:0000256" key="2">
    <source>
        <dbReference type="ARBA" id="ARBA00022448"/>
    </source>
</evidence>
<dbReference type="InterPro" id="IPR017871">
    <property type="entry name" value="ABC_transporter-like_CS"/>
</dbReference>
<name>A0A6L8WAY7_9PROT</name>
<comment type="caution">
    <text evidence="7">The sequence shown here is derived from an EMBL/GenBank/DDBJ whole genome shotgun (WGS) entry which is preliminary data.</text>
</comment>
<evidence type="ECO:0000256" key="4">
    <source>
        <dbReference type="ARBA" id="ARBA00022840"/>
    </source>
</evidence>
<keyword evidence="2" id="KW-0813">Transport</keyword>
<proteinExistence type="inferred from homology"/>
<dbReference type="InterPro" id="IPR027417">
    <property type="entry name" value="P-loop_NTPase"/>
</dbReference>
<evidence type="ECO:0000259" key="6">
    <source>
        <dbReference type="PROSITE" id="PS50893"/>
    </source>
</evidence>
<dbReference type="GO" id="GO:0016887">
    <property type="term" value="F:ATP hydrolysis activity"/>
    <property type="evidence" value="ECO:0007669"/>
    <property type="project" value="InterPro"/>
</dbReference>
<accession>A0A6L8WAY7</accession>
<feature type="domain" description="ABC transporter" evidence="6">
    <location>
        <begin position="6"/>
        <end position="237"/>
    </location>
</feature>
<dbReference type="PANTHER" id="PTHR43820:SF4">
    <property type="entry name" value="HIGH-AFFINITY BRANCHED-CHAIN AMINO ACID TRANSPORT ATP-BINDING PROTEIN LIVF"/>
    <property type="match status" value="1"/>
</dbReference>
<dbReference type="EMBL" id="WTUW01000002">
    <property type="protein sequence ID" value="MZR31623.1"/>
    <property type="molecule type" value="Genomic_DNA"/>
</dbReference>
<evidence type="ECO:0000256" key="1">
    <source>
        <dbReference type="ARBA" id="ARBA00005417"/>
    </source>
</evidence>
<keyword evidence="3" id="KW-0547">Nucleotide-binding</keyword>
<dbReference type="Gene3D" id="3.40.50.300">
    <property type="entry name" value="P-loop containing nucleotide triphosphate hydrolases"/>
    <property type="match status" value="1"/>
</dbReference>
<evidence type="ECO:0000313" key="8">
    <source>
        <dbReference type="Proteomes" id="UP000476030"/>
    </source>
</evidence>
<dbReference type="InterPro" id="IPR052156">
    <property type="entry name" value="BCAA_Transport_ATP-bd_LivF"/>
</dbReference>
<dbReference type="Proteomes" id="UP000476030">
    <property type="component" value="Unassembled WGS sequence"/>
</dbReference>
<dbReference type="GO" id="GO:0015807">
    <property type="term" value="P:L-amino acid transport"/>
    <property type="evidence" value="ECO:0007669"/>
    <property type="project" value="TreeGrafter"/>
</dbReference>
<keyword evidence="5" id="KW-0029">Amino-acid transport</keyword>
<dbReference type="GO" id="GO:0015658">
    <property type="term" value="F:branched-chain amino acid transmembrane transporter activity"/>
    <property type="evidence" value="ECO:0007669"/>
    <property type="project" value="TreeGrafter"/>
</dbReference>
<evidence type="ECO:0000256" key="5">
    <source>
        <dbReference type="ARBA" id="ARBA00022970"/>
    </source>
</evidence>
<organism evidence="7 8">
    <name type="scientific">Sneathiella litorea</name>
    <dbReference type="NCBI Taxonomy" id="2606216"/>
    <lineage>
        <taxon>Bacteria</taxon>
        <taxon>Pseudomonadati</taxon>
        <taxon>Pseudomonadota</taxon>
        <taxon>Alphaproteobacteria</taxon>
        <taxon>Sneathiellales</taxon>
        <taxon>Sneathiellaceae</taxon>
        <taxon>Sneathiella</taxon>
    </lineage>
</organism>
<dbReference type="GO" id="GO:0005524">
    <property type="term" value="F:ATP binding"/>
    <property type="evidence" value="ECO:0007669"/>
    <property type="project" value="UniProtKB-KW"/>
</dbReference>
<dbReference type="PROSITE" id="PS00211">
    <property type="entry name" value="ABC_TRANSPORTER_1"/>
    <property type="match status" value="1"/>
</dbReference>
<gene>
    <name evidence="7" type="ORF">GQE98_13360</name>
</gene>
<dbReference type="PANTHER" id="PTHR43820">
    <property type="entry name" value="HIGH-AFFINITY BRANCHED-CHAIN AMINO ACID TRANSPORT ATP-BINDING PROTEIN LIVF"/>
    <property type="match status" value="1"/>
</dbReference>
<dbReference type="PROSITE" id="PS50893">
    <property type="entry name" value="ABC_TRANSPORTER_2"/>
    <property type="match status" value="1"/>
</dbReference>
<evidence type="ECO:0000256" key="3">
    <source>
        <dbReference type="ARBA" id="ARBA00022741"/>
    </source>
</evidence>
<keyword evidence="4 7" id="KW-0067">ATP-binding</keyword>
<dbReference type="InterPro" id="IPR003439">
    <property type="entry name" value="ABC_transporter-like_ATP-bd"/>
</dbReference>
<evidence type="ECO:0000313" key="7">
    <source>
        <dbReference type="EMBL" id="MZR31623.1"/>
    </source>
</evidence>
<comment type="similarity">
    <text evidence="1">Belongs to the ABC transporter superfamily.</text>
</comment>
<dbReference type="SUPFAM" id="SSF52540">
    <property type="entry name" value="P-loop containing nucleoside triphosphate hydrolases"/>
    <property type="match status" value="1"/>
</dbReference>
<dbReference type="Pfam" id="PF00005">
    <property type="entry name" value="ABC_tran"/>
    <property type="match status" value="1"/>
</dbReference>
<protein>
    <submittedName>
        <fullName evidence="7">ATP-binding cassette domain-containing protein</fullName>
    </submittedName>
</protein>